<proteinExistence type="predicted"/>
<dbReference type="Proteomes" id="UP000473531">
    <property type="component" value="Unassembled WGS sequence"/>
</dbReference>
<keyword evidence="1" id="KW-0812">Transmembrane</keyword>
<comment type="caution">
    <text evidence="2">The sequence shown here is derived from an EMBL/GenBank/DDBJ whole genome shotgun (WGS) entry which is preliminary data.</text>
</comment>
<evidence type="ECO:0000313" key="2">
    <source>
        <dbReference type="EMBL" id="MXP14679.1"/>
    </source>
</evidence>
<dbReference type="EMBL" id="WTYU01000001">
    <property type="protein sequence ID" value="MXP14679.1"/>
    <property type="molecule type" value="Genomic_DNA"/>
</dbReference>
<name>A0A6L7GFH6_9SPHN</name>
<organism evidence="2 3">
    <name type="scientific">Allopontixanthobacter confluentis</name>
    <dbReference type="NCBI Taxonomy" id="1849021"/>
    <lineage>
        <taxon>Bacteria</taxon>
        <taxon>Pseudomonadati</taxon>
        <taxon>Pseudomonadota</taxon>
        <taxon>Alphaproteobacteria</taxon>
        <taxon>Sphingomonadales</taxon>
        <taxon>Erythrobacteraceae</taxon>
        <taxon>Allopontixanthobacter</taxon>
    </lineage>
</organism>
<gene>
    <name evidence="2" type="ORF">GRI44_07935</name>
</gene>
<reference evidence="2 3" key="1">
    <citation type="submission" date="2019-12" db="EMBL/GenBank/DDBJ databases">
        <title>Genomic-based taxomic classification of the family Erythrobacteraceae.</title>
        <authorList>
            <person name="Xu L."/>
        </authorList>
    </citation>
    <scope>NUCLEOTIDE SEQUENCE [LARGE SCALE GENOMIC DNA]</scope>
    <source>
        <strain evidence="2 3">KCTC 52259</strain>
    </source>
</reference>
<feature type="transmembrane region" description="Helical" evidence="1">
    <location>
        <begin position="31"/>
        <end position="51"/>
    </location>
</feature>
<protein>
    <submittedName>
        <fullName evidence="2">Uncharacterized protein</fullName>
    </submittedName>
</protein>
<accession>A0A6L7GFH6</accession>
<keyword evidence="1" id="KW-0472">Membrane</keyword>
<keyword evidence="3" id="KW-1185">Reference proteome</keyword>
<dbReference type="AlphaFoldDB" id="A0A6L7GFH6"/>
<evidence type="ECO:0000313" key="3">
    <source>
        <dbReference type="Proteomes" id="UP000473531"/>
    </source>
</evidence>
<evidence type="ECO:0000256" key="1">
    <source>
        <dbReference type="SAM" id="Phobius"/>
    </source>
</evidence>
<sequence length="106" mass="11652">MASRSSPGHRHTYSLRARRRCPIPDWTGAPLIGFSVLFVGMGLAVAQWFVFMGHQILYHQDALNASNSTLPSAAFPTFTRCLTAAAYSHAAILPSFDSHGHFDQSF</sequence>
<keyword evidence="1" id="KW-1133">Transmembrane helix</keyword>